<dbReference type="PANTHER" id="PTHR32282:SF15">
    <property type="entry name" value="PENICILLIN-BINDING PROTEIN 1C"/>
    <property type="match status" value="1"/>
</dbReference>
<dbReference type="Pfam" id="PF00912">
    <property type="entry name" value="Transgly"/>
    <property type="match status" value="1"/>
</dbReference>
<comment type="pathway">
    <text evidence="1">Cell wall biogenesis; peptidoglycan biosynthesis.</text>
</comment>
<accession>A0A1I3QGF2</accession>
<dbReference type="SUPFAM" id="SSF56601">
    <property type="entry name" value="beta-lactamase/transpeptidase-like"/>
    <property type="match status" value="1"/>
</dbReference>
<dbReference type="Pfam" id="PF00905">
    <property type="entry name" value="Transpeptidase"/>
    <property type="match status" value="1"/>
</dbReference>
<dbReference type="Gene3D" id="1.10.3810.10">
    <property type="entry name" value="Biosynthetic peptidoglycan transglycosylase-like"/>
    <property type="match status" value="1"/>
</dbReference>
<dbReference type="STRING" id="1121003.SAMN03080618_02637"/>
<dbReference type="InterPro" id="IPR012338">
    <property type="entry name" value="Beta-lactam/transpept-like"/>
</dbReference>
<dbReference type="EC" id="2.4.99.28" evidence="10"/>
<dbReference type="NCBIfam" id="TIGR02073">
    <property type="entry name" value="PBP_1c"/>
    <property type="match status" value="1"/>
</dbReference>
<evidence type="ECO:0000256" key="11">
    <source>
        <dbReference type="ARBA" id="ARBA00049902"/>
    </source>
</evidence>
<feature type="domain" description="Penicillin-binding protein transpeptidase" evidence="12">
    <location>
        <begin position="317"/>
        <end position="531"/>
    </location>
</feature>
<dbReference type="InterPro" id="IPR001460">
    <property type="entry name" value="PCN-bd_Tpept"/>
</dbReference>
<evidence type="ECO:0000256" key="6">
    <source>
        <dbReference type="ARBA" id="ARBA00022676"/>
    </source>
</evidence>
<dbReference type="InterPro" id="IPR036950">
    <property type="entry name" value="PBP_transglycosylase"/>
</dbReference>
<comment type="similarity">
    <text evidence="2">In the C-terminal section; belongs to the transpeptidase family.</text>
</comment>
<dbReference type="GO" id="GO:0004180">
    <property type="term" value="F:carboxypeptidase activity"/>
    <property type="evidence" value="ECO:0007669"/>
    <property type="project" value="UniProtKB-KW"/>
</dbReference>
<dbReference type="GO" id="GO:0006508">
    <property type="term" value="P:proteolysis"/>
    <property type="evidence" value="ECO:0007669"/>
    <property type="project" value="UniProtKB-KW"/>
</dbReference>
<dbReference type="GO" id="GO:0030288">
    <property type="term" value="C:outer membrane-bounded periplasmic space"/>
    <property type="evidence" value="ECO:0007669"/>
    <property type="project" value="TreeGrafter"/>
</dbReference>
<keyword evidence="6" id="KW-0328">Glycosyltransferase</keyword>
<evidence type="ECO:0000256" key="1">
    <source>
        <dbReference type="ARBA" id="ARBA00004752"/>
    </source>
</evidence>
<dbReference type="InterPro" id="IPR011815">
    <property type="entry name" value="PBP_1c"/>
</dbReference>
<keyword evidence="8" id="KW-0378">Hydrolase</keyword>
<evidence type="ECO:0000256" key="7">
    <source>
        <dbReference type="ARBA" id="ARBA00022679"/>
    </source>
</evidence>
<sequence length="699" mass="76199">MAMALPTKLIMQARACRRWPVLALGATAIIGMTLMATLRSLDAAYPPPLDHFDVSTEVVDRNGALLRSLATPQGVWRFTVALDDVDPRFVDMLIAYEDRRFYAHRGIDLIAIGRAALQLVTNGRIVSGGSTISMQLARLIEPREKRSLSAKIRQMLRAVQIERRLGKDEILERYLTLAPYGGNLEGIRAATLGWYGKEPKRLLVSEAALLVALPQLPERRRPDTNPVNALAARDRVLERMASEQHIDKGEAERGMMDSVPSQRLALPFLAAHAAQRALAIAPLQKRHQLTIDRRTQEALERVAHLAATQLGPRISVAIVMADAHNGDVIADVGSAGFFDSTRAGWVDMTRAVRSPGSTLKPFIYGLAFEEGLVAQETVIEDRPSNFSGYRPRNFDLAYQGDVSIRTALQMSLNVPAVHLLDSVGPAKLTTRFRQAGIEMALPRFERPGLAIALGGAGISLHDLVQLYTAFPNLGEVTSLGNLPGPRQRSRLLESAASWQVSDMLGGITPPEGSRRQGIAYKTGTSYGYRDAWSVGFDGRHVIGVWVGRPDGAPVPGLAGYQSAAPILFEAFAKSGVAILSLPRPPTGAFRSSYSDLPITLRRFATGKEELQERPLAEPAPQIIFPPQGARVERIEGGLNTVALKLQGGRAPFRWLANGRAFDSVSRRRTMTWVPTGAGFSTLTVIDAAGRSDSVKLFVE</sequence>
<name>A0A1I3QGF2_9HYPH</name>
<evidence type="ECO:0000259" key="14">
    <source>
        <dbReference type="Pfam" id="PF06832"/>
    </source>
</evidence>
<dbReference type="PANTHER" id="PTHR32282">
    <property type="entry name" value="BINDING PROTEIN TRANSPEPTIDASE, PUTATIVE-RELATED"/>
    <property type="match status" value="1"/>
</dbReference>
<dbReference type="GO" id="GO:0009252">
    <property type="term" value="P:peptidoglycan biosynthetic process"/>
    <property type="evidence" value="ECO:0007669"/>
    <property type="project" value="UniProtKB-UniPathway"/>
</dbReference>
<evidence type="ECO:0000256" key="10">
    <source>
        <dbReference type="ARBA" id="ARBA00044770"/>
    </source>
</evidence>
<dbReference type="UniPathway" id="UPA00219"/>
<dbReference type="GO" id="GO:0008955">
    <property type="term" value="F:peptidoglycan glycosyltransferase activity"/>
    <property type="evidence" value="ECO:0007669"/>
    <property type="project" value="UniProtKB-EC"/>
</dbReference>
<evidence type="ECO:0000259" key="13">
    <source>
        <dbReference type="Pfam" id="PF00912"/>
    </source>
</evidence>
<evidence type="ECO:0000256" key="4">
    <source>
        <dbReference type="ARBA" id="ARBA00022645"/>
    </source>
</evidence>
<gene>
    <name evidence="15" type="ORF">SAMN03080618_02637</name>
</gene>
<feature type="domain" description="Penicillin-binding C-terminal" evidence="14">
    <location>
        <begin position="612"/>
        <end position="695"/>
    </location>
</feature>
<dbReference type="GO" id="GO:0008658">
    <property type="term" value="F:penicillin binding"/>
    <property type="evidence" value="ECO:0007669"/>
    <property type="project" value="InterPro"/>
</dbReference>
<keyword evidence="7" id="KW-0808">Transferase</keyword>
<evidence type="ECO:0000313" key="15">
    <source>
        <dbReference type="EMBL" id="SFJ32629.1"/>
    </source>
</evidence>
<protein>
    <recommendedName>
        <fullName evidence="10">peptidoglycan glycosyltransferase</fullName>
        <ecNumber evidence="10">2.4.99.28</ecNumber>
    </recommendedName>
</protein>
<proteinExistence type="inferred from homology"/>
<dbReference type="InterPro" id="IPR009647">
    <property type="entry name" value="PBP_C"/>
</dbReference>
<comment type="catalytic activity">
    <reaction evidence="11">
        <text>[GlcNAc-(1-&gt;4)-Mur2Ac(oyl-L-Ala-gamma-D-Glu-L-Lys-D-Ala-D-Ala)](n)-di-trans,octa-cis-undecaprenyl diphosphate + beta-D-GlcNAc-(1-&gt;4)-Mur2Ac(oyl-L-Ala-gamma-D-Glu-L-Lys-D-Ala-D-Ala)-di-trans,octa-cis-undecaprenyl diphosphate = [GlcNAc-(1-&gt;4)-Mur2Ac(oyl-L-Ala-gamma-D-Glu-L-Lys-D-Ala-D-Ala)](n+1)-di-trans,octa-cis-undecaprenyl diphosphate + di-trans,octa-cis-undecaprenyl diphosphate + H(+)</text>
        <dbReference type="Rhea" id="RHEA:23708"/>
        <dbReference type="Rhea" id="RHEA-COMP:9602"/>
        <dbReference type="Rhea" id="RHEA-COMP:9603"/>
        <dbReference type="ChEBI" id="CHEBI:15378"/>
        <dbReference type="ChEBI" id="CHEBI:58405"/>
        <dbReference type="ChEBI" id="CHEBI:60033"/>
        <dbReference type="ChEBI" id="CHEBI:78435"/>
        <dbReference type="EC" id="2.4.99.28"/>
    </reaction>
</comment>
<keyword evidence="5" id="KW-0645">Protease</keyword>
<keyword evidence="16" id="KW-1185">Reference proteome</keyword>
<evidence type="ECO:0000256" key="9">
    <source>
        <dbReference type="ARBA" id="ARBA00023268"/>
    </source>
</evidence>
<comment type="similarity">
    <text evidence="3">In the N-terminal section; belongs to the glycosyltransferase 51 family.</text>
</comment>
<dbReference type="Gene3D" id="3.40.710.10">
    <property type="entry name" value="DD-peptidase/beta-lactamase superfamily"/>
    <property type="match status" value="1"/>
</dbReference>
<organism evidence="15 16">
    <name type="scientific">Aquamicrobium aerolatum DSM 21857</name>
    <dbReference type="NCBI Taxonomy" id="1121003"/>
    <lineage>
        <taxon>Bacteria</taxon>
        <taxon>Pseudomonadati</taxon>
        <taxon>Pseudomonadota</taxon>
        <taxon>Alphaproteobacteria</taxon>
        <taxon>Hyphomicrobiales</taxon>
        <taxon>Phyllobacteriaceae</taxon>
        <taxon>Aerobium</taxon>
    </lineage>
</organism>
<dbReference type="AlphaFoldDB" id="A0A1I3QGF2"/>
<dbReference type="InterPro" id="IPR023346">
    <property type="entry name" value="Lysozyme-like_dom_sf"/>
</dbReference>
<keyword evidence="4" id="KW-0121">Carboxypeptidase</keyword>
<dbReference type="Proteomes" id="UP000242763">
    <property type="component" value="Unassembled WGS sequence"/>
</dbReference>
<dbReference type="Pfam" id="PF06832">
    <property type="entry name" value="BiPBP_C"/>
    <property type="match status" value="1"/>
</dbReference>
<keyword evidence="9" id="KW-0511">Multifunctional enzyme</keyword>
<evidence type="ECO:0000256" key="5">
    <source>
        <dbReference type="ARBA" id="ARBA00022670"/>
    </source>
</evidence>
<dbReference type="EMBL" id="FORF01000015">
    <property type="protein sequence ID" value="SFJ32629.1"/>
    <property type="molecule type" value="Genomic_DNA"/>
</dbReference>
<evidence type="ECO:0000259" key="12">
    <source>
        <dbReference type="Pfam" id="PF00905"/>
    </source>
</evidence>
<evidence type="ECO:0000313" key="16">
    <source>
        <dbReference type="Proteomes" id="UP000242763"/>
    </source>
</evidence>
<evidence type="ECO:0000256" key="3">
    <source>
        <dbReference type="ARBA" id="ARBA00007739"/>
    </source>
</evidence>
<evidence type="ECO:0000256" key="8">
    <source>
        <dbReference type="ARBA" id="ARBA00022801"/>
    </source>
</evidence>
<dbReference type="InterPro" id="IPR050396">
    <property type="entry name" value="Glycosyltr_51/Transpeptidase"/>
</dbReference>
<feature type="domain" description="Glycosyl transferase family 51" evidence="13">
    <location>
        <begin position="73"/>
        <end position="240"/>
    </location>
</feature>
<evidence type="ECO:0000256" key="2">
    <source>
        <dbReference type="ARBA" id="ARBA00007090"/>
    </source>
</evidence>
<dbReference type="SUPFAM" id="SSF53955">
    <property type="entry name" value="Lysozyme-like"/>
    <property type="match status" value="1"/>
</dbReference>
<dbReference type="InterPro" id="IPR001264">
    <property type="entry name" value="Glyco_trans_51"/>
</dbReference>
<reference evidence="16" key="1">
    <citation type="submission" date="2016-10" db="EMBL/GenBank/DDBJ databases">
        <authorList>
            <person name="Varghese N."/>
            <person name="Submissions S."/>
        </authorList>
    </citation>
    <scope>NUCLEOTIDE SEQUENCE [LARGE SCALE GENOMIC DNA]</scope>
    <source>
        <strain evidence="16">DSM 21857</strain>
    </source>
</reference>